<proteinExistence type="predicted"/>
<feature type="transmembrane region" description="Helical" evidence="1">
    <location>
        <begin position="59"/>
        <end position="80"/>
    </location>
</feature>
<protein>
    <recommendedName>
        <fullName evidence="4">Alkaline shock response membrane anchor protein AmaP</fullName>
    </recommendedName>
</protein>
<keyword evidence="1" id="KW-0812">Transmembrane</keyword>
<feature type="transmembrane region" description="Helical" evidence="1">
    <location>
        <begin position="21"/>
        <end position="39"/>
    </location>
</feature>
<gene>
    <name evidence="2" type="ORF">ACFHYQ_11645</name>
</gene>
<dbReference type="EMBL" id="JBHMQT010000021">
    <property type="protein sequence ID" value="MFC0862947.1"/>
    <property type="molecule type" value="Genomic_DNA"/>
</dbReference>
<organism evidence="2 3">
    <name type="scientific">Sphaerimonospora cavernae</name>
    <dbReference type="NCBI Taxonomy" id="1740611"/>
    <lineage>
        <taxon>Bacteria</taxon>
        <taxon>Bacillati</taxon>
        <taxon>Actinomycetota</taxon>
        <taxon>Actinomycetes</taxon>
        <taxon>Streptosporangiales</taxon>
        <taxon>Streptosporangiaceae</taxon>
        <taxon>Sphaerimonospora</taxon>
    </lineage>
</organism>
<dbReference type="RefSeq" id="WP_394301128.1">
    <property type="nucleotide sequence ID" value="NZ_JBHMQT010000021.1"/>
</dbReference>
<evidence type="ECO:0008006" key="4">
    <source>
        <dbReference type="Google" id="ProtNLM"/>
    </source>
</evidence>
<keyword evidence="1" id="KW-0472">Membrane</keyword>
<accession>A0ABV6U3C8</accession>
<keyword evidence="3" id="KW-1185">Reference proteome</keyword>
<reference evidence="2 3" key="1">
    <citation type="submission" date="2024-09" db="EMBL/GenBank/DDBJ databases">
        <authorList>
            <person name="Sun Q."/>
            <person name="Mori K."/>
        </authorList>
    </citation>
    <scope>NUCLEOTIDE SEQUENCE [LARGE SCALE GENOMIC DNA]</scope>
    <source>
        <strain evidence="2 3">TBRC 1851</strain>
    </source>
</reference>
<dbReference type="Proteomes" id="UP001589870">
    <property type="component" value="Unassembled WGS sequence"/>
</dbReference>
<name>A0ABV6U3C8_9ACTN</name>
<sequence>MTMRSHLRSHLRSYLGNRIGIGLVGLALVGGGGYVMSVRLDRPRDPVMDLASLTAGRPWAWPLAAGVALLLALAATRWLLSALGWRRCGSRTASGIAMLGVALRGVDGIAGIKVRIVGERRMRVSLSLRPEADLPEVVARLDHSAISRARGAVDLPDLPAVARLHVRRR</sequence>
<evidence type="ECO:0000313" key="3">
    <source>
        <dbReference type="Proteomes" id="UP001589870"/>
    </source>
</evidence>
<evidence type="ECO:0000313" key="2">
    <source>
        <dbReference type="EMBL" id="MFC0862947.1"/>
    </source>
</evidence>
<comment type="caution">
    <text evidence="2">The sequence shown here is derived from an EMBL/GenBank/DDBJ whole genome shotgun (WGS) entry which is preliminary data.</text>
</comment>
<keyword evidence="1" id="KW-1133">Transmembrane helix</keyword>
<evidence type="ECO:0000256" key="1">
    <source>
        <dbReference type="SAM" id="Phobius"/>
    </source>
</evidence>